<organism evidence="6 7">
    <name type="scientific">Saitozyma podzolica</name>
    <dbReference type="NCBI Taxonomy" id="1890683"/>
    <lineage>
        <taxon>Eukaryota</taxon>
        <taxon>Fungi</taxon>
        <taxon>Dikarya</taxon>
        <taxon>Basidiomycota</taxon>
        <taxon>Agaricomycotina</taxon>
        <taxon>Tremellomycetes</taxon>
        <taxon>Tremellales</taxon>
        <taxon>Trimorphomycetaceae</taxon>
        <taxon>Saitozyma</taxon>
    </lineage>
</organism>
<proteinExistence type="inferred from homology"/>
<dbReference type="GO" id="GO:0035091">
    <property type="term" value="F:phosphatidylinositol binding"/>
    <property type="evidence" value="ECO:0007669"/>
    <property type="project" value="TreeGrafter"/>
</dbReference>
<dbReference type="GO" id="GO:0051015">
    <property type="term" value="F:actin filament binding"/>
    <property type="evidence" value="ECO:0007669"/>
    <property type="project" value="TreeGrafter"/>
</dbReference>
<evidence type="ECO:0000259" key="5">
    <source>
        <dbReference type="PROSITE" id="PS50002"/>
    </source>
</evidence>
<feature type="compositionally biased region" description="Low complexity" evidence="4">
    <location>
        <begin position="523"/>
        <end position="533"/>
    </location>
</feature>
<feature type="region of interest" description="Disordered" evidence="4">
    <location>
        <begin position="231"/>
        <end position="534"/>
    </location>
</feature>
<dbReference type="GO" id="GO:0051017">
    <property type="term" value="P:actin filament bundle assembly"/>
    <property type="evidence" value="ECO:0007669"/>
    <property type="project" value="TreeGrafter"/>
</dbReference>
<keyword evidence="7" id="KW-1185">Reference proteome</keyword>
<dbReference type="STRING" id="1890683.A0A427YVK7"/>
<feature type="compositionally biased region" description="Polar residues" evidence="4">
    <location>
        <begin position="260"/>
        <end position="311"/>
    </location>
</feature>
<dbReference type="GO" id="GO:0051666">
    <property type="term" value="P:actin cortical patch localization"/>
    <property type="evidence" value="ECO:0007669"/>
    <property type="project" value="TreeGrafter"/>
</dbReference>
<dbReference type="Proteomes" id="UP000279259">
    <property type="component" value="Unassembled WGS sequence"/>
</dbReference>
<dbReference type="InterPro" id="IPR051702">
    <property type="entry name" value="SH3_domain_YSC84-like"/>
</dbReference>
<dbReference type="Pfam" id="PF00018">
    <property type="entry name" value="SH3_1"/>
    <property type="match status" value="1"/>
</dbReference>
<evidence type="ECO:0000313" key="6">
    <source>
        <dbReference type="EMBL" id="RSH95160.1"/>
    </source>
</evidence>
<sequence length="629" mass="66058">MGLNSPLPVRLQDETRKAAKIMRSFVDSKNNGLDKVIPRSVLERAHGFAIFTVFKAGFLFSARAGSGVVIARTQDGSIMEMGRITRTDMCVSMVAPSAIGLGGFGFGGQAGAEVTDFLIVLNSRAAVTSFMSAGSLTLGGNMSIAVGPLGRNAEGSGSVNTKGRMAAMYSYSKTKGLFGGVSVEGSVIVERQDANRLAYGGNPSAKQVLSGSFDPPDWAHVLIDEIEKCTGMPGGQRWVSGDEDGEGGGMGWNSPRGNRRASSFNPFSSSGTNSPKRTGPTSSSESYNAGLTWDSSGPMTYGSRSRASSNAKPWDPQLNPFPEPFPDVKAAGSGDGGTRSRASSNAKNWDDPLDSFSGPSSSARKTLGSGNASGFGNGSANGNGHGHGNGNGHDRAGGDDDLLGRWDADGKGLTASFNRLSTKNGGVSGNRSRSNSKPTPFNDVPEDEYVPYETHSSFATADWHSPPTKSSPSKLSKANGRGERPFSSYVPVESSPFADPGLPRSTSVGGRAFEDYIQPSTPPSNRSSSPRPNLQLKAGLEGGPDGYARAVGLYDFNATAEGDLGFKSGQVVVVVDKVGKGDWWRGRGMDGKEGIFPSNYVEVLELPKQLRGGLTRTELKERMASSMFD</sequence>
<comment type="similarity">
    <text evidence="1">Belongs to the SH3YL1 family.</text>
</comment>
<dbReference type="PROSITE" id="PS50002">
    <property type="entry name" value="SH3"/>
    <property type="match status" value="1"/>
</dbReference>
<evidence type="ECO:0000256" key="3">
    <source>
        <dbReference type="PROSITE-ProRule" id="PRU00192"/>
    </source>
</evidence>
<dbReference type="SMART" id="SM00326">
    <property type="entry name" value="SH3"/>
    <property type="match status" value="1"/>
</dbReference>
<dbReference type="EMBL" id="RSCD01000001">
    <property type="protein sequence ID" value="RSH95160.1"/>
    <property type="molecule type" value="Genomic_DNA"/>
</dbReference>
<protein>
    <recommendedName>
        <fullName evidence="5">SH3 domain-containing protein</fullName>
    </recommendedName>
</protein>
<feature type="compositionally biased region" description="Gly residues" evidence="4">
    <location>
        <begin position="371"/>
        <end position="391"/>
    </location>
</feature>
<dbReference type="OrthoDB" id="443981at2759"/>
<feature type="domain" description="SH3" evidence="5">
    <location>
        <begin position="545"/>
        <end position="606"/>
    </location>
</feature>
<name>A0A427YVK7_9TREE</name>
<dbReference type="PRINTS" id="PR00452">
    <property type="entry name" value="SH3DOMAIN"/>
</dbReference>
<dbReference type="PANTHER" id="PTHR15629">
    <property type="entry name" value="SH3YL1 PROTEIN"/>
    <property type="match status" value="1"/>
</dbReference>
<dbReference type="InterPro" id="IPR001452">
    <property type="entry name" value="SH3_domain"/>
</dbReference>
<dbReference type="SUPFAM" id="SSF50044">
    <property type="entry name" value="SH3-domain"/>
    <property type="match status" value="1"/>
</dbReference>
<evidence type="ECO:0000256" key="2">
    <source>
        <dbReference type="ARBA" id="ARBA00022443"/>
    </source>
</evidence>
<comment type="caution">
    <text evidence="6">The sequence shown here is derived from an EMBL/GenBank/DDBJ whole genome shotgun (WGS) entry which is preliminary data.</text>
</comment>
<dbReference type="Gene3D" id="2.30.30.40">
    <property type="entry name" value="SH3 Domains"/>
    <property type="match status" value="1"/>
</dbReference>
<feature type="compositionally biased region" description="Basic and acidic residues" evidence="4">
    <location>
        <begin position="392"/>
        <end position="410"/>
    </location>
</feature>
<dbReference type="CDD" id="cd11525">
    <property type="entry name" value="SYLF_SH3YL1_like"/>
    <property type="match status" value="1"/>
</dbReference>
<feature type="compositionally biased region" description="Low complexity" evidence="4">
    <location>
        <begin position="465"/>
        <end position="477"/>
    </location>
</feature>
<dbReference type="PANTHER" id="PTHR15629:SF2">
    <property type="entry name" value="SH3 DOMAIN-CONTAINING YSC84-LIKE PROTEIN 1"/>
    <property type="match status" value="1"/>
</dbReference>
<reference evidence="6 7" key="1">
    <citation type="submission" date="2018-11" db="EMBL/GenBank/DDBJ databases">
        <title>Genome sequence of Saitozyma podzolica DSM 27192.</title>
        <authorList>
            <person name="Aliyu H."/>
            <person name="Gorte O."/>
            <person name="Ochsenreither K."/>
        </authorList>
    </citation>
    <scope>NUCLEOTIDE SEQUENCE [LARGE SCALE GENOMIC DNA]</scope>
    <source>
        <strain evidence="6 7">DSM 27192</strain>
    </source>
</reference>
<dbReference type="InterPro" id="IPR033643">
    <property type="entry name" value="SYLF_SH3YL1-like"/>
</dbReference>
<accession>A0A427YVK7</accession>
<gene>
    <name evidence="6" type="ORF">EHS25_000246</name>
</gene>
<dbReference type="Pfam" id="PF04366">
    <property type="entry name" value="Ysc84"/>
    <property type="match status" value="1"/>
</dbReference>
<keyword evidence="2 3" id="KW-0728">SH3 domain</keyword>
<evidence type="ECO:0000256" key="4">
    <source>
        <dbReference type="SAM" id="MobiDB-lite"/>
    </source>
</evidence>
<dbReference type="GO" id="GO:0030479">
    <property type="term" value="C:actin cortical patch"/>
    <property type="evidence" value="ECO:0007669"/>
    <property type="project" value="TreeGrafter"/>
</dbReference>
<dbReference type="AlphaFoldDB" id="A0A427YVK7"/>
<evidence type="ECO:0000256" key="1">
    <source>
        <dbReference type="ARBA" id="ARBA00007761"/>
    </source>
</evidence>
<dbReference type="InterPro" id="IPR036028">
    <property type="entry name" value="SH3-like_dom_sf"/>
</dbReference>
<evidence type="ECO:0000313" key="7">
    <source>
        <dbReference type="Proteomes" id="UP000279259"/>
    </source>
</evidence>
<dbReference type="InterPro" id="IPR007461">
    <property type="entry name" value="Ysc84_actin-binding"/>
</dbReference>